<dbReference type="RefSeq" id="WP_343333348.1">
    <property type="nucleotide sequence ID" value="NZ_JAPOHD010000026.1"/>
</dbReference>
<dbReference type="PROSITE" id="PS50889">
    <property type="entry name" value="S4"/>
    <property type="match status" value="1"/>
</dbReference>
<keyword evidence="1" id="KW-0694">RNA-binding</keyword>
<sequence length="68" mass="7736">MREFKLTSEYVELVKLLKLLRIAQTGGHAKIIVEDGEVLRNGEPEFRKRAKLVKGDVIEVMGEKITIV</sequence>
<gene>
    <name evidence="2" type="ORF">OU798_11720</name>
</gene>
<evidence type="ECO:0000313" key="2">
    <source>
        <dbReference type="EMBL" id="MCY1721014.1"/>
    </source>
</evidence>
<dbReference type="Proteomes" id="UP001145087">
    <property type="component" value="Unassembled WGS sequence"/>
</dbReference>
<keyword evidence="3" id="KW-1185">Reference proteome</keyword>
<dbReference type="Pfam" id="PF13275">
    <property type="entry name" value="S4_2"/>
    <property type="match status" value="1"/>
</dbReference>
<protein>
    <submittedName>
        <fullName evidence="2">RNA-binding S4 domain-containing protein</fullName>
    </submittedName>
</protein>
<dbReference type="EMBL" id="JAPOHD010000026">
    <property type="protein sequence ID" value="MCY1721014.1"/>
    <property type="molecule type" value="Genomic_DNA"/>
</dbReference>
<evidence type="ECO:0000313" key="3">
    <source>
        <dbReference type="Proteomes" id="UP001145087"/>
    </source>
</evidence>
<dbReference type="Gene3D" id="3.10.290.10">
    <property type="entry name" value="RNA-binding S4 domain"/>
    <property type="match status" value="1"/>
</dbReference>
<dbReference type="AlphaFoldDB" id="A0A9X3F5L9"/>
<dbReference type="InterPro" id="IPR036986">
    <property type="entry name" value="S4_RNA-bd_sf"/>
</dbReference>
<dbReference type="SUPFAM" id="SSF55174">
    <property type="entry name" value="Alpha-L RNA-binding motif"/>
    <property type="match status" value="1"/>
</dbReference>
<dbReference type="GO" id="GO:0003723">
    <property type="term" value="F:RNA binding"/>
    <property type="evidence" value="ECO:0007669"/>
    <property type="project" value="UniProtKB-KW"/>
</dbReference>
<accession>A0A9X3F5L9</accession>
<name>A0A9X3F5L9_9BACT</name>
<evidence type="ECO:0000256" key="1">
    <source>
        <dbReference type="PROSITE-ProRule" id="PRU00182"/>
    </source>
</evidence>
<organism evidence="2 3">
    <name type="scientific">Draconibacterium aestuarii</name>
    <dbReference type="NCBI Taxonomy" id="2998507"/>
    <lineage>
        <taxon>Bacteria</taxon>
        <taxon>Pseudomonadati</taxon>
        <taxon>Bacteroidota</taxon>
        <taxon>Bacteroidia</taxon>
        <taxon>Marinilabiliales</taxon>
        <taxon>Prolixibacteraceae</taxon>
        <taxon>Draconibacterium</taxon>
    </lineage>
</organism>
<reference evidence="2" key="1">
    <citation type="submission" date="2022-11" db="EMBL/GenBank/DDBJ databases">
        <title>Marilongibacter aestuarii gen. nov., sp. nov., isolated from tidal flat sediment.</title>
        <authorList>
            <person name="Jiayan W."/>
        </authorList>
    </citation>
    <scope>NUCLEOTIDE SEQUENCE</scope>
    <source>
        <strain evidence="2">Z1-6</strain>
    </source>
</reference>
<proteinExistence type="predicted"/>
<comment type="caution">
    <text evidence="2">The sequence shown here is derived from an EMBL/GenBank/DDBJ whole genome shotgun (WGS) entry which is preliminary data.</text>
</comment>